<keyword evidence="5" id="KW-1185">Reference proteome</keyword>
<dbReference type="PANTHER" id="PTHR11236">
    <property type="entry name" value="AMINOBENZOATE/ANTHRANILATE SYNTHASE"/>
    <property type="match status" value="1"/>
</dbReference>
<dbReference type="EMBL" id="JAKWFO010000005">
    <property type="protein sequence ID" value="KAI9636493.1"/>
    <property type="molecule type" value="Genomic_DNA"/>
</dbReference>
<proteinExistence type="predicted"/>
<feature type="domain" description="Chorismate-utilising enzyme C-terminal" evidence="2">
    <location>
        <begin position="253"/>
        <end position="507"/>
    </location>
</feature>
<dbReference type="PRINTS" id="PR00095">
    <property type="entry name" value="ANTSNTHASEI"/>
</dbReference>
<feature type="compositionally biased region" description="Low complexity" evidence="1">
    <location>
        <begin position="23"/>
        <end position="43"/>
    </location>
</feature>
<feature type="region of interest" description="Disordered" evidence="1">
    <location>
        <begin position="21"/>
        <end position="45"/>
    </location>
</feature>
<evidence type="ECO:0000259" key="2">
    <source>
        <dbReference type="Pfam" id="PF00425"/>
    </source>
</evidence>
<dbReference type="PANTHER" id="PTHR11236:SF9">
    <property type="entry name" value="ANTHRANILATE SYNTHASE COMPONENT 1"/>
    <property type="match status" value="1"/>
</dbReference>
<dbReference type="SUPFAM" id="SSF56322">
    <property type="entry name" value="ADC synthase"/>
    <property type="match status" value="1"/>
</dbReference>
<evidence type="ECO:0000259" key="3">
    <source>
        <dbReference type="Pfam" id="PF04715"/>
    </source>
</evidence>
<dbReference type="Gene3D" id="3.60.120.10">
    <property type="entry name" value="Anthranilate synthase"/>
    <property type="match status" value="1"/>
</dbReference>
<dbReference type="AlphaFoldDB" id="A0AA38LVC8"/>
<dbReference type="InterPro" id="IPR019999">
    <property type="entry name" value="Anth_synth_I-like"/>
</dbReference>
<dbReference type="Proteomes" id="UP001164286">
    <property type="component" value="Unassembled WGS sequence"/>
</dbReference>
<dbReference type="RefSeq" id="XP_052946270.1">
    <property type="nucleotide sequence ID" value="XM_053093282.1"/>
</dbReference>
<dbReference type="Pfam" id="PF04715">
    <property type="entry name" value="Anth_synt_I_N"/>
    <property type="match status" value="1"/>
</dbReference>
<accession>A0AA38LVC8</accession>
<gene>
    <name evidence="4" type="ORF">MKK02DRAFT_45198</name>
</gene>
<evidence type="ECO:0000313" key="4">
    <source>
        <dbReference type="EMBL" id="KAI9636493.1"/>
    </source>
</evidence>
<dbReference type="InterPro" id="IPR015890">
    <property type="entry name" value="Chorismate_C"/>
</dbReference>
<dbReference type="GO" id="GO:0000162">
    <property type="term" value="P:L-tryptophan biosynthetic process"/>
    <property type="evidence" value="ECO:0007669"/>
    <property type="project" value="TreeGrafter"/>
</dbReference>
<feature type="domain" description="Anthranilate synthase component I N-terminal" evidence="3">
    <location>
        <begin position="61"/>
        <end position="194"/>
    </location>
</feature>
<reference evidence="4" key="1">
    <citation type="journal article" date="2022" name="G3 (Bethesda)">
        <title>High quality genome of the basidiomycete yeast Dioszegia hungarica PDD-24b-2 isolated from cloud water.</title>
        <authorList>
            <person name="Jarrige D."/>
            <person name="Haridas S."/>
            <person name="Bleykasten-Grosshans C."/>
            <person name="Joly M."/>
            <person name="Nadalig T."/>
            <person name="Sancelme M."/>
            <person name="Vuilleumier S."/>
            <person name="Grigoriev I.V."/>
            <person name="Amato P."/>
            <person name="Bringel F."/>
        </authorList>
    </citation>
    <scope>NUCLEOTIDE SEQUENCE</scope>
    <source>
        <strain evidence="4">PDD-24b-2</strain>
    </source>
</reference>
<protein>
    <submittedName>
        <fullName evidence="4">ADC synthase</fullName>
    </submittedName>
</protein>
<evidence type="ECO:0000256" key="1">
    <source>
        <dbReference type="SAM" id="MobiDB-lite"/>
    </source>
</evidence>
<name>A0AA38LVC8_9TREE</name>
<dbReference type="InterPro" id="IPR006805">
    <property type="entry name" value="Anth_synth_I_N"/>
</dbReference>
<dbReference type="InterPro" id="IPR005801">
    <property type="entry name" value="ADC_synthase"/>
</dbReference>
<organism evidence="4 5">
    <name type="scientific">Dioszegia hungarica</name>
    <dbReference type="NCBI Taxonomy" id="4972"/>
    <lineage>
        <taxon>Eukaryota</taxon>
        <taxon>Fungi</taxon>
        <taxon>Dikarya</taxon>
        <taxon>Basidiomycota</taxon>
        <taxon>Agaricomycotina</taxon>
        <taxon>Tremellomycetes</taxon>
        <taxon>Tremellales</taxon>
        <taxon>Bulleribasidiaceae</taxon>
        <taxon>Dioszegia</taxon>
    </lineage>
</organism>
<dbReference type="GeneID" id="77732487"/>
<dbReference type="Pfam" id="PF00425">
    <property type="entry name" value="Chorismate_bind"/>
    <property type="match status" value="1"/>
</dbReference>
<evidence type="ECO:0000313" key="5">
    <source>
        <dbReference type="Proteomes" id="UP001164286"/>
    </source>
</evidence>
<comment type="caution">
    <text evidence="4">The sequence shown here is derived from an EMBL/GenBank/DDBJ whole genome shotgun (WGS) entry which is preliminary data.</text>
</comment>
<sequence length="532" mass="58365">MSPTAYPSLKQLTDLLQNGTHVPATLTSPSSSTYPSTSHPAPSVEAERPNLVPVYIELPADLLTPVSAYLKIAAESEHSFLLESIVNGESVARYSFVGSDPFKTIRTGEGFDVAGDPLAALEQELKPYRYVALPEITTFTGGAVGFITYDAIAHFEPTTKPQTPLHNPLPGLPEAFFMLTSTLVIFDHIFQTVKLVSHVHVPDGSDPSVVPQLYSECVSRLTALRRRLESDVTPSPKQGPIKLGGETKSNVGKAGYEQFVTTLKEHIVKGDIIQAVPSQRLSRPTSLHPFNIYRHLRRVNPSPYMFYLNCGDVQVIGASPECLCKVENRKVFNHAIAGTVRRGKTAAEDHELGQGLLASEKDRAEHLMLCDLARNDVHRVCKPETVKLDDLMKLEKFSHVIHLTSQISGELRDDQSRFDAFRSIFPAGTVSGAPKIKAIQLVGGLEKEKRGVYAGAVGRFDWANDSLDTAIAIRTMTYKDGVVYLQAGGGIVFDSDEAEEYQETINKLGANVKCIDEAESKFPLVYLTCTNR</sequence>